<dbReference type="CDD" id="cd09272">
    <property type="entry name" value="RNase_HI_RT_Ty1"/>
    <property type="match status" value="1"/>
</dbReference>
<comment type="caution">
    <text evidence="1">The sequence shown here is derived from an EMBL/GenBank/DDBJ whole genome shotgun (WGS) entry which is preliminary data.</text>
</comment>
<gene>
    <name evidence="1" type="ORF">L195_g032334</name>
</gene>
<accession>A0A2K3LCY2</accession>
<reference evidence="1 2" key="1">
    <citation type="journal article" date="2014" name="Am. J. Bot.">
        <title>Genome assembly and annotation for red clover (Trifolium pratense; Fabaceae).</title>
        <authorList>
            <person name="Istvanek J."/>
            <person name="Jaros M."/>
            <person name="Krenek A."/>
            <person name="Repkova J."/>
        </authorList>
    </citation>
    <scope>NUCLEOTIDE SEQUENCE [LARGE SCALE GENOMIC DNA]</scope>
    <source>
        <strain evidence="2">cv. Tatra</strain>
        <tissue evidence="1">Young leaves</tissue>
    </source>
</reference>
<protein>
    <submittedName>
        <fullName evidence="1">Copia protein</fullName>
    </submittedName>
</protein>
<evidence type="ECO:0000313" key="1">
    <source>
        <dbReference type="EMBL" id="PNX76387.1"/>
    </source>
</evidence>
<dbReference type="Proteomes" id="UP000236291">
    <property type="component" value="Unassembled WGS sequence"/>
</dbReference>
<reference evidence="1 2" key="2">
    <citation type="journal article" date="2017" name="Front. Plant Sci.">
        <title>Gene Classification and Mining of Molecular Markers Useful in Red Clover (Trifolium pratense) Breeding.</title>
        <authorList>
            <person name="Istvanek J."/>
            <person name="Dluhosova J."/>
            <person name="Dluhos P."/>
            <person name="Patkova L."/>
            <person name="Nedelnik J."/>
            <person name="Repkova J."/>
        </authorList>
    </citation>
    <scope>NUCLEOTIDE SEQUENCE [LARGE SCALE GENOMIC DNA]</scope>
    <source>
        <strain evidence="2">cv. Tatra</strain>
        <tissue evidence="1">Young leaves</tissue>
    </source>
</reference>
<sequence>MKRFLHELGQDQQKYVVHCDNQSAIHLSKNSSFHSRSKHIDVRYHWIRDMLDSKQLQLEKIHTDNNCSDMMTKSLLKDKYEFCRTTTGLLEPST</sequence>
<proteinExistence type="predicted"/>
<dbReference type="STRING" id="57577.A0A2K3LCY2"/>
<evidence type="ECO:0000313" key="2">
    <source>
        <dbReference type="Proteomes" id="UP000236291"/>
    </source>
</evidence>
<dbReference type="AlphaFoldDB" id="A0A2K3LCY2"/>
<name>A0A2K3LCY2_TRIPR</name>
<dbReference type="EMBL" id="ASHM01030565">
    <property type="protein sequence ID" value="PNX76387.1"/>
    <property type="molecule type" value="Genomic_DNA"/>
</dbReference>
<organism evidence="1 2">
    <name type="scientific">Trifolium pratense</name>
    <name type="common">Red clover</name>
    <dbReference type="NCBI Taxonomy" id="57577"/>
    <lineage>
        <taxon>Eukaryota</taxon>
        <taxon>Viridiplantae</taxon>
        <taxon>Streptophyta</taxon>
        <taxon>Embryophyta</taxon>
        <taxon>Tracheophyta</taxon>
        <taxon>Spermatophyta</taxon>
        <taxon>Magnoliopsida</taxon>
        <taxon>eudicotyledons</taxon>
        <taxon>Gunneridae</taxon>
        <taxon>Pentapetalae</taxon>
        <taxon>rosids</taxon>
        <taxon>fabids</taxon>
        <taxon>Fabales</taxon>
        <taxon>Fabaceae</taxon>
        <taxon>Papilionoideae</taxon>
        <taxon>50 kb inversion clade</taxon>
        <taxon>NPAAA clade</taxon>
        <taxon>Hologalegina</taxon>
        <taxon>IRL clade</taxon>
        <taxon>Trifolieae</taxon>
        <taxon>Trifolium</taxon>
    </lineage>
</organism>